<dbReference type="InterPro" id="IPR026992">
    <property type="entry name" value="DIOX_N"/>
</dbReference>
<evidence type="ECO:0000313" key="5">
    <source>
        <dbReference type="EMBL" id="GAA4541098.1"/>
    </source>
</evidence>
<dbReference type="InterPro" id="IPR044861">
    <property type="entry name" value="IPNS-like_FE2OG_OXY"/>
</dbReference>
<dbReference type="Pfam" id="PF14226">
    <property type="entry name" value="DIOX_N"/>
    <property type="match status" value="1"/>
</dbReference>
<evidence type="ECO:0000256" key="1">
    <source>
        <dbReference type="ARBA" id="ARBA00004792"/>
    </source>
</evidence>
<dbReference type="Gene3D" id="2.60.120.330">
    <property type="entry name" value="B-lactam Antibiotic, Isopenicillin N Synthase, Chain"/>
    <property type="match status" value="1"/>
</dbReference>
<keyword evidence="3" id="KW-0560">Oxidoreductase</keyword>
<dbReference type="Pfam" id="PF03171">
    <property type="entry name" value="2OG-FeII_Oxy"/>
    <property type="match status" value="1"/>
</dbReference>
<comment type="similarity">
    <text evidence="3">Belongs to the iron/ascorbate-dependent oxidoreductase family.</text>
</comment>
<reference evidence="6" key="1">
    <citation type="journal article" date="2019" name="Int. J. Syst. Evol. Microbiol.">
        <title>The Global Catalogue of Microorganisms (GCM) 10K type strain sequencing project: providing services to taxonomists for standard genome sequencing and annotation.</title>
        <authorList>
            <consortium name="The Broad Institute Genomics Platform"/>
            <consortium name="The Broad Institute Genome Sequencing Center for Infectious Disease"/>
            <person name="Wu L."/>
            <person name="Ma J."/>
        </authorList>
    </citation>
    <scope>NUCLEOTIDE SEQUENCE [LARGE SCALE GENOMIC DNA]</scope>
    <source>
        <strain evidence="6">JCM 17906</strain>
    </source>
</reference>
<dbReference type="PROSITE" id="PS51471">
    <property type="entry name" value="FE2OG_OXY"/>
    <property type="match status" value="1"/>
</dbReference>
<dbReference type="Proteomes" id="UP001501598">
    <property type="component" value="Unassembled WGS sequence"/>
</dbReference>
<dbReference type="InterPro" id="IPR005123">
    <property type="entry name" value="Oxoglu/Fe-dep_dioxygenase_dom"/>
</dbReference>
<gene>
    <name evidence="5" type="ORF">GCM10023175_14590</name>
</gene>
<comment type="pathway">
    <text evidence="1">Antibiotic biosynthesis.</text>
</comment>
<dbReference type="PRINTS" id="PR00682">
    <property type="entry name" value="IPNSYNTHASE"/>
</dbReference>
<name>A0ABP8RLB2_9PSEU</name>
<dbReference type="EMBL" id="BAABGT010000022">
    <property type="protein sequence ID" value="GAA4541098.1"/>
    <property type="molecule type" value="Genomic_DNA"/>
</dbReference>
<dbReference type="PANTHER" id="PTHR47990">
    <property type="entry name" value="2-OXOGLUTARATE (2OG) AND FE(II)-DEPENDENT OXYGENASE SUPERFAMILY PROTEIN-RELATED"/>
    <property type="match status" value="1"/>
</dbReference>
<dbReference type="InterPro" id="IPR050231">
    <property type="entry name" value="Iron_ascorbate_oxido_reductase"/>
</dbReference>
<evidence type="ECO:0000259" key="4">
    <source>
        <dbReference type="PROSITE" id="PS51471"/>
    </source>
</evidence>
<feature type="domain" description="Fe2OG dioxygenase" evidence="4">
    <location>
        <begin position="168"/>
        <end position="276"/>
    </location>
</feature>
<dbReference type="InterPro" id="IPR027443">
    <property type="entry name" value="IPNS-like_sf"/>
</dbReference>
<evidence type="ECO:0000256" key="3">
    <source>
        <dbReference type="RuleBase" id="RU003682"/>
    </source>
</evidence>
<keyword evidence="3" id="KW-0408">Iron</keyword>
<evidence type="ECO:0000313" key="6">
    <source>
        <dbReference type="Proteomes" id="UP001501598"/>
    </source>
</evidence>
<comment type="caution">
    <text evidence="5">The sequence shown here is derived from an EMBL/GenBank/DDBJ whole genome shotgun (WGS) entry which is preliminary data.</text>
</comment>
<dbReference type="SUPFAM" id="SSF51197">
    <property type="entry name" value="Clavaminate synthase-like"/>
    <property type="match status" value="1"/>
</dbReference>
<accession>A0ABP8RLB2</accession>
<proteinExistence type="inferred from homology"/>
<keyword evidence="6" id="KW-1185">Reference proteome</keyword>
<keyword evidence="2" id="KW-0045">Antibiotic biosynthesis</keyword>
<sequence>MLHVPTIDIAHPDADEVARRVDHAARTVGFMQITGHGVPDSVLADFTAATDAFFASPLEAKSAYRCPPGVNRGYTPPKAESLANSLGLAGAADLFEAFNVGTQAADFPGLGLSESDYETNVWPDLPGFRPAVEAWFGAAQGVARTMTRIFGRALGLGEEGLTVFTGHSVDVLRMINYRLPAPDVELEPEQVGMGAHTDYGIVTVLWADAVPGLEILDHDGGWQPVQPAPGALLVNLGDALARWTNDRWVSTMHRVAAPRVDGVLVPRRSAAFFHDGDVDAVIAPLPTCVDAEHPALYAPVTVGDHLKAKLAGSRGGALTAGAEREAARLR</sequence>
<protein>
    <submittedName>
        <fullName evidence="5">2-oxoglutarate and iron-dependent oxygenase domain-containing protein</fullName>
    </submittedName>
</protein>
<evidence type="ECO:0000256" key="2">
    <source>
        <dbReference type="ARBA" id="ARBA00023194"/>
    </source>
</evidence>
<organism evidence="5 6">
    <name type="scientific">Pseudonocardia xishanensis</name>
    <dbReference type="NCBI Taxonomy" id="630995"/>
    <lineage>
        <taxon>Bacteria</taxon>
        <taxon>Bacillati</taxon>
        <taxon>Actinomycetota</taxon>
        <taxon>Actinomycetes</taxon>
        <taxon>Pseudonocardiales</taxon>
        <taxon>Pseudonocardiaceae</taxon>
        <taxon>Pseudonocardia</taxon>
    </lineage>
</organism>
<keyword evidence="3" id="KW-0479">Metal-binding</keyword>